<dbReference type="InterPro" id="IPR011576">
    <property type="entry name" value="Pyridox_Oxase_N"/>
</dbReference>
<dbReference type="AlphaFoldDB" id="A0A323TH43"/>
<dbReference type="RefSeq" id="WP_110611270.1">
    <property type="nucleotide sequence ID" value="NZ_PDOD01000005.1"/>
</dbReference>
<comment type="caution">
    <text evidence="2">The sequence shown here is derived from an EMBL/GenBank/DDBJ whole genome shotgun (WGS) entry which is preliminary data.</text>
</comment>
<proteinExistence type="predicted"/>
<dbReference type="Proteomes" id="UP000248214">
    <property type="component" value="Unassembled WGS sequence"/>
</dbReference>
<dbReference type="Pfam" id="PF01243">
    <property type="entry name" value="PNPOx_N"/>
    <property type="match status" value="1"/>
</dbReference>
<evidence type="ECO:0000259" key="1">
    <source>
        <dbReference type="Pfam" id="PF01243"/>
    </source>
</evidence>
<evidence type="ECO:0000313" key="2">
    <source>
        <dbReference type="EMBL" id="PYZ91893.1"/>
    </source>
</evidence>
<dbReference type="PANTHER" id="PTHR34818:SF1">
    <property type="entry name" value="PROTEIN BLI-3"/>
    <property type="match status" value="1"/>
</dbReference>
<reference evidence="2 3" key="1">
    <citation type="submission" date="2017-10" db="EMBL/GenBank/DDBJ databases">
        <title>Bacillus sp. nov., a halophilic bacterium isolated from a Keqin Lake.</title>
        <authorList>
            <person name="Wang H."/>
        </authorList>
    </citation>
    <scope>NUCLEOTIDE SEQUENCE [LARGE SCALE GENOMIC DNA]</scope>
    <source>
        <strain evidence="2 3">KQ-12</strain>
    </source>
</reference>
<name>A0A323TH43_9BACI</name>
<dbReference type="InterPro" id="IPR052917">
    <property type="entry name" value="Stress-Dev_Protein"/>
</dbReference>
<dbReference type="SUPFAM" id="SSF50475">
    <property type="entry name" value="FMN-binding split barrel"/>
    <property type="match status" value="1"/>
</dbReference>
<dbReference type="Gene3D" id="2.30.110.10">
    <property type="entry name" value="Electron Transport, Fmn-binding Protein, Chain A"/>
    <property type="match status" value="1"/>
</dbReference>
<feature type="domain" description="Pyridoxamine 5'-phosphate oxidase N-terminal" evidence="1">
    <location>
        <begin position="10"/>
        <end position="128"/>
    </location>
</feature>
<dbReference type="InterPro" id="IPR012349">
    <property type="entry name" value="Split_barrel_FMN-bd"/>
</dbReference>
<keyword evidence="3" id="KW-1185">Reference proteome</keyword>
<organism evidence="2 3">
    <name type="scientific">Salipaludibacillus keqinensis</name>
    <dbReference type="NCBI Taxonomy" id="2045207"/>
    <lineage>
        <taxon>Bacteria</taxon>
        <taxon>Bacillati</taxon>
        <taxon>Bacillota</taxon>
        <taxon>Bacilli</taxon>
        <taxon>Bacillales</taxon>
        <taxon>Bacillaceae</taxon>
    </lineage>
</organism>
<accession>A0A323TH43</accession>
<dbReference type="PANTHER" id="PTHR34818">
    <property type="entry name" value="PROTEIN BLI-3"/>
    <property type="match status" value="1"/>
</dbReference>
<dbReference type="OrthoDB" id="5431160at2"/>
<protein>
    <submittedName>
        <fullName evidence="2">General stress protein</fullName>
    </submittedName>
</protein>
<evidence type="ECO:0000313" key="3">
    <source>
        <dbReference type="Proteomes" id="UP000248214"/>
    </source>
</evidence>
<sequence length="139" mass="16075">MNQQEIKNKAIEVLDGNKIGTLATVKDNKPHSRYMTFYNDDFTLFTPTNKETHKAEEIEQNPHVHILIGYEGEGYGDKYLEIEGKAKIRDSVDLKQDIWKDKFEKWFDGVDDPEFIVLEIKPTAIRLMNSGEKAKTVDI</sequence>
<dbReference type="EMBL" id="PDOD01000005">
    <property type="protein sequence ID" value="PYZ91893.1"/>
    <property type="molecule type" value="Genomic_DNA"/>
</dbReference>
<gene>
    <name evidence="2" type="ORF">CR194_16930</name>
</gene>